<evidence type="ECO:0000256" key="1">
    <source>
        <dbReference type="SAM" id="MobiDB-lite"/>
    </source>
</evidence>
<reference evidence="2 3" key="1">
    <citation type="submission" date="2023-04" db="EMBL/GenBank/DDBJ databases">
        <title>Halomonas strains isolated from rhizosphere soil.</title>
        <authorList>
            <person name="Xu L."/>
            <person name="Sun J.-Q."/>
        </authorList>
    </citation>
    <scope>NUCLEOTIDE SEQUENCE [LARGE SCALE GENOMIC DNA]</scope>
    <source>
        <strain evidence="2 3">LR5S20</strain>
    </source>
</reference>
<organism evidence="2 3">
    <name type="scientific">Halomonas rhizosphaerae</name>
    <dbReference type="NCBI Taxonomy" id="3043296"/>
    <lineage>
        <taxon>Bacteria</taxon>
        <taxon>Pseudomonadati</taxon>
        <taxon>Pseudomonadota</taxon>
        <taxon>Gammaproteobacteria</taxon>
        <taxon>Oceanospirillales</taxon>
        <taxon>Halomonadaceae</taxon>
        <taxon>Halomonas</taxon>
    </lineage>
</organism>
<comment type="caution">
    <text evidence="2">The sequence shown here is derived from an EMBL/GenBank/DDBJ whole genome shotgun (WGS) entry which is preliminary data.</text>
</comment>
<gene>
    <name evidence="2" type="ORF">QLQ83_06015</name>
</gene>
<dbReference type="Proteomes" id="UP001225957">
    <property type="component" value="Unassembled WGS sequence"/>
</dbReference>
<name>A0ABT6UZF5_9GAMM</name>
<dbReference type="EMBL" id="JASCQP010000018">
    <property type="protein sequence ID" value="MDI5890643.1"/>
    <property type="molecule type" value="Genomic_DNA"/>
</dbReference>
<evidence type="ECO:0000313" key="2">
    <source>
        <dbReference type="EMBL" id="MDI5890643.1"/>
    </source>
</evidence>
<sequence>MAKRTRRPWSPEEVAQLRQLIVEGLTYNAIAQRMGRTYRSIRGAAEHYQLARELGRRPIGSGVVWSRADYDRLEALVAQGLTKDQIGEQMGRSYNQVRGAMARIGLTDPARRGHNRKDWPEIEPIILDCIQVERMTVPQIESRLRALGYRISRNAIHTRIKGMPASVRKEMRLNAQQRRGRMRSLKAQRERARARVQGRAA</sequence>
<proteinExistence type="predicted"/>
<dbReference type="RefSeq" id="WP_282734618.1">
    <property type="nucleotide sequence ID" value="NZ_JASCQP010000018.1"/>
</dbReference>
<protein>
    <recommendedName>
        <fullName evidence="4">Myb-like domain-containing protein</fullName>
    </recommendedName>
</protein>
<evidence type="ECO:0008006" key="4">
    <source>
        <dbReference type="Google" id="ProtNLM"/>
    </source>
</evidence>
<evidence type="ECO:0000313" key="3">
    <source>
        <dbReference type="Proteomes" id="UP001225957"/>
    </source>
</evidence>
<feature type="region of interest" description="Disordered" evidence="1">
    <location>
        <begin position="177"/>
        <end position="201"/>
    </location>
</feature>
<accession>A0ABT6UZF5</accession>
<keyword evidence="3" id="KW-1185">Reference proteome</keyword>